<dbReference type="EMBL" id="JAJFAZ020000005">
    <property type="protein sequence ID" value="KAI5328765.1"/>
    <property type="molecule type" value="Genomic_DNA"/>
</dbReference>
<evidence type="ECO:0008006" key="4">
    <source>
        <dbReference type="Google" id="ProtNLM"/>
    </source>
</evidence>
<accession>A0AAD4Z106</accession>
<evidence type="ECO:0000313" key="2">
    <source>
        <dbReference type="EMBL" id="KAI5328765.1"/>
    </source>
</evidence>
<sequence length="209" mass="24418">MSWIELVRIVEQLGYERNELVFFYKVDNEDFKILENDEHMLKMVAAMPRSRNMPLYVVSQQPASQPCMPINTVDNEIPLVQEIHVAQSLNCDGLFIDWNDHNLDTFKRQQENSSRNQWQLGDLPTEGENEAFEVQYEGQNDSEVEEEQDEDEEDPLDMDFIDSDYEQIGEAGEIEIDNNMFEENIDNPIEEEPEEMGFCMGDFRSCGKL</sequence>
<dbReference type="Proteomes" id="UP001054821">
    <property type="component" value="Chromosome 5"/>
</dbReference>
<keyword evidence="3" id="KW-1185">Reference proteome</keyword>
<proteinExistence type="predicted"/>
<feature type="compositionally biased region" description="Acidic residues" evidence="1">
    <location>
        <begin position="140"/>
        <end position="157"/>
    </location>
</feature>
<gene>
    <name evidence="2" type="ORF">L3X38_028162</name>
</gene>
<organism evidence="2 3">
    <name type="scientific">Prunus dulcis</name>
    <name type="common">Almond</name>
    <name type="synonym">Amygdalus dulcis</name>
    <dbReference type="NCBI Taxonomy" id="3755"/>
    <lineage>
        <taxon>Eukaryota</taxon>
        <taxon>Viridiplantae</taxon>
        <taxon>Streptophyta</taxon>
        <taxon>Embryophyta</taxon>
        <taxon>Tracheophyta</taxon>
        <taxon>Spermatophyta</taxon>
        <taxon>Magnoliopsida</taxon>
        <taxon>eudicotyledons</taxon>
        <taxon>Gunneridae</taxon>
        <taxon>Pentapetalae</taxon>
        <taxon>rosids</taxon>
        <taxon>fabids</taxon>
        <taxon>Rosales</taxon>
        <taxon>Rosaceae</taxon>
        <taxon>Amygdaloideae</taxon>
        <taxon>Amygdaleae</taxon>
        <taxon>Prunus</taxon>
    </lineage>
</organism>
<feature type="region of interest" description="Disordered" evidence="1">
    <location>
        <begin position="137"/>
        <end position="157"/>
    </location>
</feature>
<evidence type="ECO:0000313" key="3">
    <source>
        <dbReference type="Proteomes" id="UP001054821"/>
    </source>
</evidence>
<comment type="caution">
    <text evidence="2">The sequence shown here is derived from an EMBL/GenBank/DDBJ whole genome shotgun (WGS) entry which is preliminary data.</text>
</comment>
<name>A0AAD4Z106_PRUDU</name>
<reference evidence="2 3" key="1">
    <citation type="journal article" date="2022" name="G3 (Bethesda)">
        <title>Whole-genome sequence and methylome profiling of the almond [Prunus dulcis (Mill.) D.A. Webb] cultivar 'Nonpareil'.</title>
        <authorList>
            <person name="D'Amico-Willman K.M."/>
            <person name="Ouma W.Z."/>
            <person name="Meulia T."/>
            <person name="Sideli G.M."/>
            <person name="Gradziel T.M."/>
            <person name="Fresnedo-Ramirez J."/>
        </authorList>
    </citation>
    <scope>NUCLEOTIDE SEQUENCE [LARGE SCALE GENOMIC DNA]</scope>
    <source>
        <strain evidence="2">Clone GOH B32 T37-40</strain>
    </source>
</reference>
<protein>
    <recommendedName>
        <fullName evidence="4">PB1 domain-containing protein</fullName>
    </recommendedName>
</protein>
<evidence type="ECO:0000256" key="1">
    <source>
        <dbReference type="SAM" id="MobiDB-lite"/>
    </source>
</evidence>
<dbReference type="AlphaFoldDB" id="A0AAD4Z106"/>